<evidence type="ECO:0000313" key="1">
    <source>
        <dbReference type="EMBL" id="EKD05479.1"/>
    </source>
</evidence>
<protein>
    <submittedName>
        <fullName evidence="1">Uncharacterized protein</fullName>
    </submittedName>
</protein>
<dbReference type="EMBL" id="AMBO01000091">
    <property type="protein sequence ID" value="EKD05479.1"/>
    <property type="molecule type" value="Genomic_DNA"/>
</dbReference>
<accession>K1WXS7</accession>
<dbReference type="AlphaFoldDB" id="K1WXS7"/>
<name>K1WXS7_TRIAC</name>
<sequence>MPTTVPELLSQTFTLVSEEGVEIMIPLYALMTWSTLTSGSGELKVQLDDKSVTLQQFKQLIDEQTFTPAETKDFPPFEQVLALLRFLDKFECDLGMRFALETVRDKVEQKEWPPLLLVVAGAFLDRPELCKQAYDAPAYTWADYPSDMHPKGLNSAYKYQYCLLPGIMPYHLVKAMPLEYALALHTTATPHALADSELGQSDLFGHSFQRAFEITKQRVAFARAAGTMQ</sequence>
<dbReference type="InParanoid" id="K1WXS7"/>
<evidence type="ECO:0000313" key="2">
    <source>
        <dbReference type="Proteomes" id="UP000006757"/>
    </source>
</evidence>
<gene>
    <name evidence="1" type="ORF">A1Q2_00240</name>
</gene>
<organism evidence="1 2">
    <name type="scientific">Trichosporon asahii var. asahii (strain CBS 8904)</name>
    <name type="common">Yeast</name>
    <dbReference type="NCBI Taxonomy" id="1220162"/>
    <lineage>
        <taxon>Eukaryota</taxon>
        <taxon>Fungi</taxon>
        <taxon>Dikarya</taxon>
        <taxon>Basidiomycota</taxon>
        <taxon>Agaricomycotina</taxon>
        <taxon>Tremellomycetes</taxon>
        <taxon>Trichosporonales</taxon>
        <taxon>Trichosporonaceae</taxon>
        <taxon>Trichosporon</taxon>
    </lineage>
</organism>
<dbReference type="HOGENOM" id="CLU_105536_0_0_1"/>
<dbReference type="Proteomes" id="UP000006757">
    <property type="component" value="Unassembled WGS sequence"/>
</dbReference>
<proteinExistence type="predicted"/>
<keyword evidence="2" id="KW-1185">Reference proteome</keyword>
<reference evidence="1 2" key="1">
    <citation type="journal article" date="2012" name="Eukaryot. Cell">
        <title>Genome sequence of the Trichosporon asahii environmental strain CBS 8904.</title>
        <authorList>
            <person name="Yang R.Y."/>
            <person name="Li H.T."/>
            <person name="Zhu H."/>
            <person name="Zhou G.P."/>
            <person name="Wang M."/>
            <person name="Wang L."/>
        </authorList>
    </citation>
    <scope>NUCLEOTIDE SEQUENCE [LARGE SCALE GENOMIC DNA]</scope>
    <source>
        <strain evidence="1 2">CBS 8904</strain>
    </source>
</reference>
<comment type="caution">
    <text evidence="1">The sequence shown here is derived from an EMBL/GenBank/DDBJ whole genome shotgun (WGS) entry which is preliminary data.</text>
</comment>